<dbReference type="Gene3D" id="2.10.10.20">
    <property type="entry name" value="Carbohydrate-binding module superfamily 5/12"/>
    <property type="match status" value="2"/>
</dbReference>
<evidence type="ECO:0000256" key="2">
    <source>
        <dbReference type="SAM" id="MobiDB-lite"/>
    </source>
</evidence>
<dbReference type="InterPro" id="IPR003610">
    <property type="entry name" value="CBM5/12"/>
</dbReference>
<evidence type="ECO:0000313" key="5">
    <source>
        <dbReference type="EMBL" id="TWG02875.1"/>
    </source>
</evidence>
<evidence type="ECO:0000256" key="1">
    <source>
        <dbReference type="ARBA" id="ARBA00022801"/>
    </source>
</evidence>
<feature type="domain" description="Chitin-binding type-3" evidence="4">
    <location>
        <begin position="1009"/>
        <end position="1052"/>
    </location>
</feature>
<dbReference type="OrthoDB" id="3414047at2"/>
<protein>
    <submittedName>
        <fullName evidence="5">Carbohydrate binding protein</fullName>
    </submittedName>
</protein>
<dbReference type="GO" id="GO:0005975">
    <property type="term" value="P:carbohydrate metabolic process"/>
    <property type="evidence" value="ECO:0007669"/>
    <property type="project" value="InterPro"/>
</dbReference>
<organism evidence="5 6">
    <name type="scientific">Streptomyces brevispora</name>
    <dbReference type="NCBI Taxonomy" id="887462"/>
    <lineage>
        <taxon>Bacteria</taxon>
        <taxon>Bacillati</taxon>
        <taxon>Actinomycetota</taxon>
        <taxon>Actinomycetes</taxon>
        <taxon>Kitasatosporales</taxon>
        <taxon>Streptomycetaceae</taxon>
        <taxon>Streptomyces</taxon>
    </lineage>
</organism>
<dbReference type="PANTHER" id="PTHR41349">
    <property type="match status" value="1"/>
</dbReference>
<feature type="domain" description="Chitin-binding type-3" evidence="4">
    <location>
        <begin position="1059"/>
        <end position="1102"/>
    </location>
</feature>
<dbReference type="Pfam" id="PF02839">
    <property type="entry name" value="CBM_5_12"/>
    <property type="match status" value="1"/>
</dbReference>
<dbReference type="SUPFAM" id="SSF49899">
    <property type="entry name" value="Concanavalin A-like lectins/glucanases"/>
    <property type="match status" value="1"/>
</dbReference>
<feature type="signal peptide" evidence="3">
    <location>
        <begin position="1"/>
        <end position="29"/>
    </location>
</feature>
<dbReference type="CDD" id="cd12215">
    <property type="entry name" value="ChiC_BD"/>
    <property type="match status" value="2"/>
</dbReference>
<dbReference type="InterPro" id="IPR013783">
    <property type="entry name" value="Ig-like_fold"/>
</dbReference>
<gene>
    <name evidence="5" type="ORF">FHX80_111287</name>
</gene>
<dbReference type="InterPro" id="IPR013320">
    <property type="entry name" value="ConA-like_dom_sf"/>
</dbReference>
<dbReference type="PANTHER" id="PTHR41349:SF1">
    <property type="entry name" value="PROTEIN CBG08683"/>
    <property type="match status" value="1"/>
</dbReference>
<dbReference type="Gene3D" id="2.60.120.560">
    <property type="entry name" value="Exo-inulinase, domain 1"/>
    <property type="match status" value="1"/>
</dbReference>
<evidence type="ECO:0000313" key="6">
    <source>
        <dbReference type="Proteomes" id="UP000318186"/>
    </source>
</evidence>
<keyword evidence="1" id="KW-0378">Hydrolase</keyword>
<accession>A0A561UU27</accession>
<dbReference type="AlphaFoldDB" id="A0A561UU27"/>
<reference evidence="5 6" key="1">
    <citation type="submission" date="2019-06" db="EMBL/GenBank/DDBJ databases">
        <title>Sequencing the genomes of 1000 actinobacteria strains.</title>
        <authorList>
            <person name="Klenk H.-P."/>
        </authorList>
    </citation>
    <scope>NUCLEOTIDE SEQUENCE [LARGE SCALE GENOMIC DNA]</scope>
    <source>
        <strain evidence="5 6">DSM 42059</strain>
    </source>
</reference>
<keyword evidence="3" id="KW-0732">Signal</keyword>
<proteinExistence type="predicted"/>
<dbReference type="Gene3D" id="2.60.120.200">
    <property type="match status" value="1"/>
</dbReference>
<name>A0A561UU27_9ACTN</name>
<dbReference type="Gene3D" id="3.60.10.10">
    <property type="entry name" value="Endonuclease/exonuclease/phosphatase"/>
    <property type="match status" value="1"/>
</dbReference>
<dbReference type="Proteomes" id="UP000318186">
    <property type="component" value="Unassembled WGS sequence"/>
</dbReference>
<dbReference type="SUPFAM" id="SSF56219">
    <property type="entry name" value="DNase I-like"/>
    <property type="match status" value="1"/>
</dbReference>
<evidence type="ECO:0000259" key="4">
    <source>
        <dbReference type="SMART" id="SM00495"/>
    </source>
</evidence>
<dbReference type="SMART" id="SM00495">
    <property type="entry name" value="ChtBD3"/>
    <property type="match status" value="2"/>
</dbReference>
<dbReference type="GO" id="GO:0004553">
    <property type="term" value="F:hydrolase activity, hydrolyzing O-glycosyl compounds"/>
    <property type="evidence" value="ECO:0007669"/>
    <property type="project" value="InterPro"/>
</dbReference>
<sequence>MRPRARLLVAATAAFAALLAPFSVMTATAADIAPTAAAAVPVPDPNVLDVDFADGKPTDHAQNLAPVTKGTPSITHDQSVAKRAATFNGTTDAYTYPFAAQWPKLTGGFSVECRFRWNGDSLPASGQAAICSNAQSGGADLQIDSGRLAFSVNVGGYKYTRAPIVPGQWYDAVATWDGQSVKLYVDGALASTTAAAGPLTVPAAGAQNWTLGADSAGGGGIETPSPVTLSTAHVWDSALSADQVASFVRRNTAPPPDAPDCSAYRKGIADAADAAAGSVVLNEDFSDAAGVNCWNQATGSASWKVTGGRLTGNSPAAGDDPLITFGPHLDDYVLRATARFDSVLRPTGPWFGVVADTPGNGVRPYPVFAVAADTTAADGVRAMTRFPASTTGIKSAAYSSDLGTGTDVDIALEVHGTVANLHLNGRPVLTGVRIPRTAKGVLGLELDSASVSFDRLSVTKLGPLGTAGFMSATFRLPATVVSGDIDQPLAGLWSTGWTEQNDAPVSFSEVTGDSWLDVSPGGVVTGTAPDDVPQDDGTITVRATDGTTTAQIEVQVPVAARGAAPRIQSASWNAWEGGGHVTDAVGKNVAVIATQGIGLIGFQDGGADMARQVADALGWHVHASGDLGIVSAHPIAATDRVAPSDAAPAAAVTLDVAGTPVRVWDARLDEADYGPYRACFDGAADLTAHERTTTRYAQAREIARKMAGDLSGSGGTPVLLLGDLASPSGTDWTSATSDTHCGAGAVDWPVPEVFADLGLTDSYRVVNTDPSADPGNTWSPITSTHSDGQPEPQDRIDYVWYAGDGVQVAEAHPLTVGWPSEDDVADNSWASDHAAAVTTFTVGEDSTEPAPELPVVSVDNRTVAYQEGHGPADVAAFLKRTGATADPADATLSADLATIDFATPGWYTVLITAVSGRYTSNPVAITVRVAPVPGLTLSAGTATFAVGDPLDEAAVLARLEPILDVPGAVNVDLSGVDAWVPAAYPVTVTATDEWGFTANRPATVEVVGTEPWDASKIYDNTDMVTYRGAFYRAAWWTRNQKPGDPYGPWQEISTAEDGTAVWTASRIFLAGDVATHQGVTYRAKWWTRNQKPGDPHGPWTVTTG</sequence>
<feature type="chain" id="PRO_5021963096" evidence="3">
    <location>
        <begin position="30"/>
        <end position="1104"/>
    </location>
</feature>
<comment type="caution">
    <text evidence="5">The sequence shown here is derived from an EMBL/GenBank/DDBJ whole genome shotgun (WGS) entry which is preliminary data.</text>
</comment>
<evidence type="ECO:0000256" key="3">
    <source>
        <dbReference type="SAM" id="SignalP"/>
    </source>
</evidence>
<dbReference type="InterPro" id="IPR036573">
    <property type="entry name" value="CBM_sf_5/12"/>
</dbReference>
<dbReference type="SUPFAM" id="SSF51055">
    <property type="entry name" value="Carbohydrate binding domain"/>
    <property type="match status" value="2"/>
</dbReference>
<dbReference type="EMBL" id="VIWW01000001">
    <property type="protein sequence ID" value="TWG02875.1"/>
    <property type="molecule type" value="Genomic_DNA"/>
</dbReference>
<dbReference type="GO" id="GO:0005576">
    <property type="term" value="C:extracellular region"/>
    <property type="evidence" value="ECO:0007669"/>
    <property type="project" value="InterPro"/>
</dbReference>
<dbReference type="Pfam" id="PF13385">
    <property type="entry name" value="Laminin_G_3"/>
    <property type="match status" value="1"/>
</dbReference>
<dbReference type="Pfam" id="PF18981">
    <property type="entry name" value="InlK_D3"/>
    <property type="match status" value="1"/>
</dbReference>
<feature type="compositionally biased region" description="Polar residues" evidence="2">
    <location>
        <begin position="768"/>
        <end position="787"/>
    </location>
</feature>
<dbReference type="InterPro" id="IPR036691">
    <property type="entry name" value="Endo/exonu/phosph_ase_sf"/>
</dbReference>
<dbReference type="Gene3D" id="2.60.40.10">
    <property type="entry name" value="Immunoglobulins"/>
    <property type="match status" value="1"/>
</dbReference>
<feature type="region of interest" description="Disordered" evidence="2">
    <location>
        <begin position="767"/>
        <end position="791"/>
    </location>
</feature>
<dbReference type="InterPro" id="IPR044056">
    <property type="entry name" value="InlI_Ig-like"/>
</dbReference>
<dbReference type="GO" id="GO:0030246">
    <property type="term" value="F:carbohydrate binding"/>
    <property type="evidence" value="ECO:0007669"/>
    <property type="project" value="InterPro"/>
</dbReference>
<dbReference type="RefSeq" id="WP_145763312.1">
    <property type="nucleotide sequence ID" value="NZ_VIWW01000001.1"/>
</dbReference>